<sequence>MEMRRTYNDLLLDELQESVSSPRQAKGRNQITSLPTIAASERQSPNKSVSSSTKVLSSSQFLALAEEALRQTTIARRLLESIADEDEPTAANLPSSPTSANATLSSNTIAGSQPAETLLTDNINSLAATESENSNPPTSVSESQGLDHSTSPNSSTVDPTDYTTETMSDGKSTESFPTAEDLRSFKLHPATIEDIETALTNLKIATYSKKILTYTEHIEYTQVPSNSDITESVMSEDKPAESIAAESTPKCSSDNLKILEFTELLSSQKINASNGLPPTGTDGRLLESPSNSTDGQKKHS</sequence>
<proteinExistence type="predicted"/>
<dbReference type="OrthoDB" id="6359172at2759"/>
<feature type="region of interest" description="Disordered" evidence="1">
    <location>
        <begin position="85"/>
        <end position="106"/>
    </location>
</feature>
<dbReference type="HOGENOM" id="CLU_063310_0_0_1"/>
<feature type="compositionally biased region" description="Polar residues" evidence="1">
    <location>
        <begin position="18"/>
        <end position="46"/>
    </location>
</feature>
<evidence type="ECO:0000313" key="2">
    <source>
        <dbReference type="EMBL" id="EFX75737.1"/>
    </source>
</evidence>
<feature type="region of interest" description="Disordered" evidence="1">
    <location>
        <begin position="269"/>
        <end position="300"/>
    </location>
</feature>
<feature type="compositionally biased region" description="Polar residues" evidence="1">
    <location>
        <begin position="128"/>
        <end position="176"/>
    </location>
</feature>
<reference evidence="2 3" key="1">
    <citation type="journal article" date="2011" name="Science">
        <title>The ecoresponsive genome of Daphnia pulex.</title>
        <authorList>
            <person name="Colbourne J.K."/>
            <person name="Pfrender M.E."/>
            <person name="Gilbert D."/>
            <person name="Thomas W.K."/>
            <person name="Tucker A."/>
            <person name="Oakley T.H."/>
            <person name="Tokishita S."/>
            <person name="Aerts A."/>
            <person name="Arnold G.J."/>
            <person name="Basu M.K."/>
            <person name="Bauer D.J."/>
            <person name="Caceres C.E."/>
            <person name="Carmel L."/>
            <person name="Casola C."/>
            <person name="Choi J.H."/>
            <person name="Detter J.C."/>
            <person name="Dong Q."/>
            <person name="Dusheyko S."/>
            <person name="Eads B.D."/>
            <person name="Frohlich T."/>
            <person name="Geiler-Samerotte K.A."/>
            <person name="Gerlach D."/>
            <person name="Hatcher P."/>
            <person name="Jogdeo S."/>
            <person name="Krijgsveld J."/>
            <person name="Kriventseva E.V."/>
            <person name="Kultz D."/>
            <person name="Laforsch C."/>
            <person name="Lindquist E."/>
            <person name="Lopez J."/>
            <person name="Manak J.R."/>
            <person name="Muller J."/>
            <person name="Pangilinan J."/>
            <person name="Patwardhan R.P."/>
            <person name="Pitluck S."/>
            <person name="Pritham E.J."/>
            <person name="Rechtsteiner A."/>
            <person name="Rho M."/>
            <person name="Rogozin I.B."/>
            <person name="Sakarya O."/>
            <person name="Salamov A."/>
            <person name="Schaack S."/>
            <person name="Shapiro H."/>
            <person name="Shiga Y."/>
            <person name="Skalitzky C."/>
            <person name="Smith Z."/>
            <person name="Souvorov A."/>
            <person name="Sung W."/>
            <person name="Tang Z."/>
            <person name="Tsuchiya D."/>
            <person name="Tu H."/>
            <person name="Vos H."/>
            <person name="Wang M."/>
            <person name="Wolf Y.I."/>
            <person name="Yamagata H."/>
            <person name="Yamada T."/>
            <person name="Ye Y."/>
            <person name="Shaw J.R."/>
            <person name="Andrews J."/>
            <person name="Crease T.J."/>
            <person name="Tang H."/>
            <person name="Lucas S.M."/>
            <person name="Robertson H.M."/>
            <person name="Bork P."/>
            <person name="Koonin E.V."/>
            <person name="Zdobnov E.M."/>
            <person name="Grigoriev I.V."/>
            <person name="Lynch M."/>
            <person name="Boore J.L."/>
        </authorList>
    </citation>
    <scope>NUCLEOTIDE SEQUENCE [LARGE SCALE GENOMIC DNA]</scope>
</reference>
<dbReference type="InParanoid" id="E9GXX6"/>
<dbReference type="KEGG" id="dpx:DAPPUDRAFT_250105"/>
<organism evidence="2 3">
    <name type="scientific">Daphnia pulex</name>
    <name type="common">Water flea</name>
    <dbReference type="NCBI Taxonomy" id="6669"/>
    <lineage>
        <taxon>Eukaryota</taxon>
        <taxon>Metazoa</taxon>
        <taxon>Ecdysozoa</taxon>
        <taxon>Arthropoda</taxon>
        <taxon>Crustacea</taxon>
        <taxon>Branchiopoda</taxon>
        <taxon>Diplostraca</taxon>
        <taxon>Cladocera</taxon>
        <taxon>Anomopoda</taxon>
        <taxon>Daphniidae</taxon>
        <taxon>Daphnia</taxon>
    </lineage>
</organism>
<gene>
    <name evidence="2" type="ORF">DAPPUDRAFT_250105</name>
</gene>
<feature type="region of interest" description="Disordered" evidence="1">
    <location>
        <begin position="18"/>
        <end position="56"/>
    </location>
</feature>
<dbReference type="EMBL" id="GL732573">
    <property type="protein sequence ID" value="EFX75737.1"/>
    <property type="molecule type" value="Genomic_DNA"/>
</dbReference>
<dbReference type="AlphaFoldDB" id="E9GXX6"/>
<dbReference type="Proteomes" id="UP000000305">
    <property type="component" value="Unassembled WGS sequence"/>
</dbReference>
<accession>E9GXX6</accession>
<evidence type="ECO:0000256" key="1">
    <source>
        <dbReference type="SAM" id="MobiDB-lite"/>
    </source>
</evidence>
<keyword evidence="3" id="KW-1185">Reference proteome</keyword>
<feature type="compositionally biased region" description="Low complexity" evidence="1">
    <location>
        <begin position="47"/>
        <end position="56"/>
    </location>
</feature>
<feature type="region of interest" description="Disordered" evidence="1">
    <location>
        <begin position="128"/>
        <end position="177"/>
    </location>
</feature>
<feature type="compositionally biased region" description="Polar residues" evidence="1">
    <location>
        <begin position="92"/>
        <end position="106"/>
    </location>
</feature>
<name>E9GXX6_DAPPU</name>
<protein>
    <submittedName>
        <fullName evidence="2">Uncharacterized protein</fullName>
    </submittedName>
</protein>
<evidence type="ECO:0000313" key="3">
    <source>
        <dbReference type="Proteomes" id="UP000000305"/>
    </source>
</evidence>